<name>X0UT43_9ZZZZ</name>
<dbReference type="EMBL" id="BARS01029345">
    <property type="protein sequence ID" value="GAG03448.1"/>
    <property type="molecule type" value="Genomic_DNA"/>
</dbReference>
<sequence length="127" mass="13337">MLLTIFGWKPNATTGIIEYTVLAESGDDLGFATTLAAGASIVSANEIVNTLGYHGYHVILAVAHDVGAAVGHIALYADEGSVTGELQSDRNGYQDDPAAHGMRSPGICLWDPNATDDDVQSSKVMKM</sequence>
<proteinExistence type="predicted"/>
<dbReference type="AlphaFoldDB" id="X0UT43"/>
<accession>X0UT43</accession>
<evidence type="ECO:0000313" key="1">
    <source>
        <dbReference type="EMBL" id="GAG03448.1"/>
    </source>
</evidence>
<gene>
    <name evidence="1" type="ORF">S01H1_45874</name>
</gene>
<protein>
    <submittedName>
        <fullName evidence="1">Uncharacterized protein</fullName>
    </submittedName>
</protein>
<comment type="caution">
    <text evidence="1">The sequence shown here is derived from an EMBL/GenBank/DDBJ whole genome shotgun (WGS) entry which is preliminary data.</text>
</comment>
<reference evidence="1" key="1">
    <citation type="journal article" date="2014" name="Front. Microbiol.">
        <title>High frequency of phylogenetically diverse reductive dehalogenase-homologous genes in deep subseafloor sedimentary metagenomes.</title>
        <authorList>
            <person name="Kawai M."/>
            <person name="Futagami T."/>
            <person name="Toyoda A."/>
            <person name="Takaki Y."/>
            <person name="Nishi S."/>
            <person name="Hori S."/>
            <person name="Arai W."/>
            <person name="Tsubouchi T."/>
            <person name="Morono Y."/>
            <person name="Uchiyama I."/>
            <person name="Ito T."/>
            <person name="Fujiyama A."/>
            <person name="Inagaki F."/>
            <person name="Takami H."/>
        </authorList>
    </citation>
    <scope>NUCLEOTIDE SEQUENCE</scope>
    <source>
        <strain evidence="1">Expedition CK06-06</strain>
    </source>
</reference>
<organism evidence="1">
    <name type="scientific">marine sediment metagenome</name>
    <dbReference type="NCBI Taxonomy" id="412755"/>
    <lineage>
        <taxon>unclassified sequences</taxon>
        <taxon>metagenomes</taxon>
        <taxon>ecological metagenomes</taxon>
    </lineage>
</organism>